<organism evidence="1 2">
    <name type="scientific">Lutibaculum baratangense AMV1</name>
    <dbReference type="NCBI Taxonomy" id="631454"/>
    <lineage>
        <taxon>Bacteria</taxon>
        <taxon>Pseudomonadati</taxon>
        <taxon>Pseudomonadota</taxon>
        <taxon>Alphaproteobacteria</taxon>
        <taxon>Hyphomicrobiales</taxon>
        <taxon>Tepidamorphaceae</taxon>
        <taxon>Lutibaculum</taxon>
    </lineage>
</organism>
<protein>
    <submittedName>
        <fullName evidence="1">Uncharacterized protein</fullName>
    </submittedName>
</protein>
<proteinExistence type="predicted"/>
<evidence type="ECO:0000313" key="1">
    <source>
        <dbReference type="EMBL" id="ESR25431.1"/>
    </source>
</evidence>
<dbReference type="STRING" id="631454.N177_1726"/>
<dbReference type="EMBL" id="AWXZ01000020">
    <property type="protein sequence ID" value="ESR25431.1"/>
    <property type="molecule type" value="Genomic_DNA"/>
</dbReference>
<dbReference type="AlphaFoldDB" id="V4RH36"/>
<evidence type="ECO:0000313" key="2">
    <source>
        <dbReference type="Proteomes" id="UP000017819"/>
    </source>
</evidence>
<reference evidence="1 2" key="1">
    <citation type="journal article" date="2014" name="Genome Announc.">
        <title>Draft Genome Sequence of Lutibaculum baratangense Strain AMV1T, Isolated from a Mud Volcano in Andamans, India.</title>
        <authorList>
            <person name="Singh A."/>
            <person name="Sreenivas A."/>
            <person name="Sathyanarayana Reddy G."/>
            <person name="Pinnaka A.K."/>
            <person name="Shivaji S."/>
        </authorList>
    </citation>
    <scope>NUCLEOTIDE SEQUENCE [LARGE SCALE GENOMIC DNA]</scope>
    <source>
        <strain evidence="1 2">AMV1</strain>
    </source>
</reference>
<dbReference type="Proteomes" id="UP000017819">
    <property type="component" value="Unassembled WGS sequence"/>
</dbReference>
<sequence>MTSPRSPKSSDVLISRILIGKPDATVDDIRRLVPQAAGLDDKALRQKIEYLRKHRKSKAPL</sequence>
<name>V4RH36_9HYPH</name>
<dbReference type="RefSeq" id="WP_023431867.1">
    <property type="nucleotide sequence ID" value="NZ_AWXZ01000020.1"/>
</dbReference>
<accession>V4RH36</accession>
<comment type="caution">
    <text evidence="1">The sequence shown here is derived from an EMBL/GenBank/DDBJ whole genome shotgun (WGS) entry which is preliminary data.</text>
</comment>
<keyword evidence="2" id="KW-1185">Reference proteome</keyword>
<gene>
    <name evidence="1" type="ORF">N177_1726</name>
</gene>